<dbReference type="AlphaFoldDB" id="A0A1W1I5Y4"/>
<gene>
    <name evidence="1" type="ORF">NSJP_2244</name>
</gene>
<proteinExistence type="predicted"/>
<organism evidence="1 2">
    <name type="scientific">Nitrospira japonica</name>
    <dbReference type="NCBI Taxonomy" id="1325564"/>
    <lineage>
        <taxon>Bacteria</taxon>
        <taxon>Pseudomonadati</taxon>
        <taxon>Nitrospirota</taxon>
        <taxon>Nitrospiria</taxon>
        <taxon>Nitrospirales</taxon>
        <taxon>Nitrospiraceae</taxon>
        <taxon>Nitrospira</taxon>
    </lineage>
</organism>
<dbReference type="STRING" id="1325564.NSJP_2244"/>
<sequence>MEIDWPEGPPTEVDLPAGTYVASYKGYAHRNMFRQSKIQLNFKIVAPSESAGIEVSLFATFPLQGKPPHRSKYFELWSKANGRPPIRGQRMSAGIFEGYWNVRIEWSKPRNGGPGMPIIVELISREAGGPRR</sequence>
<name>A0A1W1I5Y4_9BACT</name>
<protein>
    <submittedName>
        <fullName evidence="1">Uncharacterized protein</fullName>
    </submittedName>
</protein>
<keyword evidence="2" id="KW-1185">Reference proteome</keyword>
<accession>A0A1W1I5Y4</accession>
<evidence type="ECO:0000313" key="2">
    <source>
        <dbReference type="Proteomes" id="UP000192042"/>
    </source>
</evidence>
<dbReference type="EMBL" id="LT828648">
    <property type="protein sequence ID" value="SLM48416.1"/>
    <property type="molecule type" value="Genomic_DNA"/>
</dbReference>
<evidence type="ECO:0000313" key="1">
    <source>
        <dbReference type="EMBL" id="SLM48416.1"/>
    </source>
</evidence>
<dbReference type="KEGG" id="nja:NSJP_2244"/>
<dbReference type="Proteomes" id="UP000192042">
    <property type="component" value="Chromosome I"/>
</dbReference>
<reference evidence="1 2" key="1">
    <citation type="submission" date="2017-03" db="EMBL/GenBank/DDBJ databases">
        <authorList>
            <person name="Afonso C.L."/>
            <person name="Miller P.J."/>
            <person name="Scott M.A."/>
            <person name="Spackman E."/>
            <person name="Goraichik I."/>
            <person name="Dimitrov K.M."/>
            <person name="Suarez D.L."/>
            <person name="Swayne D.E."/>
        </authorList>
    </citation>
    <scope>NUCLEOTIDE SEQUENCE [LARGE SCALE GENOMIC DNA]</scope>
    <source>
        <strain evidence="1">Genome sequencing of Nitrospira japonica strain NJ11</strain>
    </source>
</reference>